<dbReference type="Proteomes" id="UP000259864">
    <property type="component" value="Chromosome 1"/>
</dbReference>
<evidence type="ECO:0000313" key="2">
    <source>
        <dbReference type="Proteomes" id="UP000259864"/>
    </source>
</evidence>
<accession>A0A3B0P9F9</accession>
<dbReference type="AlphaFoldDB" id="A0A3B0P9F9"/>
<name>A0A3B0P9F9_9BACT</name>
<dbReference type="KEGG" id="mala:NCTC10135_00461"/>
<proteinExistence type="predicted"/>
<organism evidence="1 2">
    <name type="scientific">Metamycoplasma alkalescens</name>
    <dbReference type="NCBI Taxonomy" id="45363"/>
    <lineage>
        <taxon>Bacteria</taxon>
        <taxon>Bacillati</taxon>
        <taxon>Mycoplasmatota</taxon>
        <taxon>Mycoplasmoidales</taxon>
        <taxon>Metamycoplasmataceae</taxon>
        <taxon>Metamycoplasma</taxon>
    </lineage>
</organism>
<evidence type="ECO:0000313" key="1">
    <source>
        <dbReference type="EMBL" id="SYV89954.1"/>
    </source>
</evidence>
<dbReference type="EMBL" id="LS991949">
    <property type="protein sequence ID" value="SYV89954.1"/>
    <property type="molecule type" value="Genomic_DNA"/>
</dbReference>
<reference evidence="2" key="1">
    <citation type="submission" date="2018-06" db="EMBL/GenBank/DDBJ databases">
        <authorList>
            <consortium name="Pathogen Informatics"/>
        </authorList>
    </citation>
    <scope>NUCLEOTIDE SEQUENCE [LARGE SCALE GENOMIC DNA]</scope>
    <source>
        <strain evidence="2">NCTC10135</strain>
    </source>
</reference>
<protein>
    <submittedName>
        <fullName evidence="1">Uncharacterized protein</fullName>
    </submittedName>
</protein>
<sequence length="49" mass="5525">MGSFSKQDICELCPTLSLSSIERSLRNLVQLGEIKLKGIGKKIRYTKLK</sequence>
<gene>
    <name evidence="1" type="ORF">NCTC10135_00461</name>
</gene>